<keyword evidence="3" id="KW-1185">Reference proteome</keyword>
<comment type="caution">
    <text evidence="2">The sequence shown here is derived from an EMBL/GenBank/DDBJ whole genome shotgun (WGS) entry which is preliminary data.</text>
</comment>
<organism evidence="2 3">
    <name type="scientific">Parascedosporium putredinis</name>
    <dbReference type="NCBI Taxonomy" id="1442378"/>
    <lineage>
        <taxon>Eukaryota</taxon>
        <taxon>Fungi</taxon>
        <taxon>Dikarya</taxon>
        <taxon>Ascomycota</taxon>
        <taxon>Pezizomycotina</taxon>
        <taxon>Sordariomycetes</taxon>
        <taxon>Hypocreomycetidae</taxon>
        <taxon>Microascales</taxon>
        <taxon>Microascaceae</taxon>
        <taxon>Parascedosporium</taxon>
    </lineage>
</organism>
<gene>
    <name evidence="2" type="ORF">PPNO1_LOCUS1149</name>
</gene>
<dbReference type="EMBL" id="CALLCH030000001">
    <property type="protein sequence ID" value="CAI4211354.1"/>
    <property type="molecule type" value="Genomic_DNA"/>
</dbReference>
<proteinExistence type="predicted"/>
<dbReference type="PANTHER" id="PTHR40434:SF1">
    <property type="entry name" value="CUPIN TYPE-1 DOMAIN-CONTAINING PROTEIN"/>
    <property type="match status" value="1"/>
</dbReference>
<protein>
    <submittedName>
        <fullName evidence="2">Uncharacterized protein</fullName>
    </submittedName>
</protein>
<reference evidence="2" key="1">
    <citation type="submission" date="2022-11" db="EMBL/GenBank/DDBJ databases">
        <authorList>
            <person name="Scott C."/>
            <person name="Bruce N."/>
        </authorList>
    </citation>
    <scope>NUCLEOTIDE SEQUENCE</scope>
</reference>
<dbReference type="SUPFAM" id="SSF51182">
    <property type="entry name" value="RmlC-like cupins"/>
    <property type="match status" value="1"/>
</dbReference>
<sequence length="85" mass="9564">MPDSRSHSEAEVRSWGFSNVFTWTDQPPHSHDGLTTHLILQGRLTITYPGDEAPERVTHGVGERVDVDAGRVHEQKDDMPDMKVV</sequence>
<dbReference type="OrthoDB" id="5270965at2759"/>
<dbReference type="PANTHER" id="PTHR40434">
    <property type="entry name" value="CUPIN_2 DOMAIN-CONTAINING PROTEIN"/>
    <property type="match status" value="1"/>
</dbReference>
<feature type="region of interest" description="Disordered" evidence="1">
    <location>
        <begin position="66"/>
        <end position="85"/>
    </location>
</feature>
<name>A0A9P1GW43_9PEZI</name>
<accession>A0A9P1GW43</accession>
<evidence type="ECO:0000313" key="2">
    <source>
        <dbReference type="EMBL" id="CAI4211354.1"/>
    </source>
</evidence>
<evidence type="ECO:0000256" key="1">
    <source>
        <dbReference type="SAM" id="MobiDB-lite"/>
    </source>
</evidence>
<dbReference type="InterPro" id="IPR011051">
    <property type="entry name" value="RmlC_Cupin_sf"/>
</dbReference>
<dbReference type="AlphaFoldDB" id="A0A9P1GW43"/>
<dbReference type="Proteomes" id="UP000838763">
    <property type="component" value="Unassembled WGS sequence"/>
</dbReference>
<evidence type="ECO:0000313" key="3">
    <source>
        <dbReference type="Proteomes" id="UP000838763"/>
    </source>
</evidence>